<evidence type="ECO:0000259" key="1">
    <source>
        <dbReference type="Pfam" id="PF01636"/>
    </source>
</evidence>
<keyword evidence="3" id="KW-1185">Reference proteome</keyword>
<dbReference type="PATRIC" id="fig|66969.6.peg.3260"/>
<name>A0A0W1A0Q5_9GAMM</name>
<accession>A0A0W1A0Q5</accession>
<dbReference type="Proteomes" id="UP000054729">
    <property type="component" value="Unassembled WGS sequence"/>
</dbReference>
<dbReference type="OrthoDB" id="6255775at2"/>
<reference evidence="2 3" key="1">
    <citation type="submission" date="2015-11" db="EMBL/GenBank/DDBJ databases">
        <title>Genomic analysis of 38 Legionella species identifies large and diverse effector repertoires.</title>
        <authorList>
            <person name="Burstein D."/>
            <person name="Amaro F."/>
            <person name="Zusman T."/>
            <person name="Lifshitz Z."/>
            <person name="Cohen O."/>
            <person name="Gilbert J.A."/>
            <person name="Pupko T."/>
            <person name="Shuman H.A."/>
            <person name="Segal G."/>
        </authorList>
    </citation>
    <scope>NUCLEOTIDE SEQUENCE [LARGE SCALE GENOMIC DNA]</scope>
    <source>
        <strain evidence="2 3">ATCC 51914</strain>
    </source>
</reference>
<dbReference type="InterPro" id="IPR011009">
    <property type="entry name" value="Kinase-like_dom_sf"/>
</dbReference>
<dbReference type="SUPFAM" id="SSF56112">
    <property type="entry name" value="Protein kinase-like (PK-like)"/>
    <property type="match status" value="1"/>
</dbReference>
<dbReference type="InterPro" id="IPR002575">
    <property type="entry name" value="Aminoglycoside_PTrfase"/>
</dbReference>
<dbReference type="STRING" id="66969.Lwal_2992"/>
<keyword evidence="2" id="KW-0808">Transferase</keyword>
<comment type="caution">
    <text evidence="2">The sequence shown here is derived from an EMBL/GenBank/DDBJ whole genome shotgun (WGS) entry which is preliminary data.</text>
</comment>
<dbReference type="Gene3D" id="3.90.1200.10">
    <property type="match status" value="1"/>
</dbReference>
<dbReference type="Pfam" id="PF01636">
    <property type="entry name" value="APH"/>
    <property type="match status" value="1"/>
</dbReference>
<dbReference type="EMBL" id="LNZB01000060">
    <property type="protein sequence ID" value="KTD74951.1"/>
    <property type="molecule type" value="Genomic_DNA"/>
</dbReference>
<protein>
    <submittedName>
        <fullName evidence="2">Phosphotransferase enzyme family protein</fullName>
    </submittedName>
</protein>
<evidence type="ECO:0000313" key="2">
    <source>
        <dbReference type="EMBL" id="KTD74951.1"/>
    </source>
</evidence>
<proteinExistence type="predicted"/>
<dbReference type="GO" id="GO:0016740">
    <property type="term" value="F:transferase activity"/>
    <property type="evidence" value="ECO:0007669"/>
    <property type="project" value="UniProtKB-KW"/>
</dbReference>
<dbReference type="AlphaFoldDB" id="A0A0W1A0Q5"/>
<dbReference type="RefSeq" id="WP_058481596.1">
    <property type="nucleotide sequence ID" value="NZ_CAAAIQ010000022.1"/>
</dbReference>
<evidence type="ECO:0000313" key="3">
    <source>
        <dbReference type="Proteomes" id="UP000054729"/>
    </source>
</evidence>
<feature type="domain" description="Aminoglycoside phosphotransferase" evidence="1">
    <location>
        <begin position="34"/>
        <end position="237"/>
    </location>
</feature>
<organism evidence="2 3">
    <name type="scientific">Legionella waltersii</name>
    <dbReference type="NCBI Taxonomy" id="66969"/>
    <lineage>
        <taxon>Bacteria</taxon>
        <taxon>Pseudomonadati</taxon>
        <taxon>Pseudomonadota</taxon>
        <taxon>Gammaproteobacteria</taxon>
        <taxon>Legionellales</taxon>
        <taxon>Legionellaceae</taxon>
        <taxon>Legionella</taxon>
    </lineage>
</organism>
<sequence>MNVPHIKWAIVTLSHMGYRLKKIRYEIVQETAWSQVYRFHTNQGLVYLKKVPPALSLEPDVIQLLDKQFHGHVPHILAQNKEQHCFLMQDAGVPLHDYFKQGYNAEVLIETMQHYSELQLCTADNIECFFNLGVPDWRLQRLPNLYRELLNEEQLLLGDGITANELELLKGLDKKIQTICDQLAQYNIPDTFGHADFHDKNILVNPSTHQTTLIDLGEVVITHPFFSLVNCIYRSTEPFKLPSSQYRQLMEACFRQWLSRESSIHLFEMIKLIEQCWSVHAVLGEYRLIRSIEPTASMSLSRQGRFAEKLRAWMSAQ</sequence>
<gene>
    <name evidence="2" type="ORF">Lwal_2992</name>
</gene>